<proteinExistence type="predicted"/>
<evidence type="ECO:0000313" key="3">
    <source>
        <dbReference type="Proteomes" id="UP001165460"/>
    </source>
</evidence>
<keyword evidence="3" id="KW-1185">Reference proteome</keyword>
<reference evidence="2" key="1">
    <citation type="submission" date="2022-03" db="EMBL/GenBank/DDBJ databases">
        <authorList>
            <person name="Woo C.Y."/>
        </authorList>
    </citation>
    <scope>NUCLEOTIDE SEQUENCE</scope>
    <source>
        <strain evidence="2">CYS-01</strain>
    </source>
</reference>
<dbReference type="Pfam" id="PF14322">
    <property type="entry name" value="SusD-like_3"/>
    <property type="match status" value="1"/>
</dbReference>
<protein>
    <submittedName>
        <fullName evidence="2">RagB/SusD family nutrient uptake outer membrane protein</fullName>
    </submittedName>
</protein>
<dbReference type="Gene3D" id="1.25.40.390">
    <property type="match status" value="1"/>
</dbReference>
<name>A0ABS9ZRN5_9SPHI</name>
<dbReference type="EMBL" id="JALGBH010000001">
    <property type="protein sequence ID" value="MCJ0741242.1"/>
    <property type="molecule type" value="Genomic_DNA"/>
</dbReference>
<dbReference type="InterPro" id="IPR011990">
    <property type="entry name" value="TPR-like_helical_dom_sf"/>
</dbReference>
<organism evidence="2 3">
    <name type="scientific">Pedobacter montanisoli</name>
    <dbReference type="NCBI Taxonomy" id="2923277"/>
    <lineage>
        <taxon>Bacteria</taxon>
        <taxon>Pseudomonadati</taxon>
        <taxon>Bacteroidota</taxon>
        <taxon>Sphingobacteriia</taxon>
        <taxon>Sphingobacteriales</taxon>
        <taxon>Sphingobacteriaceae</taxon>
        <taxon>Pedobacter</taxon>
    </lineage>
</organism>
<dbReference type="PROSITE" id="PS51257">
    <property type="entry name" value="PROKAR_LIPOPROTEIN"/>
    <property type="match status" value="1"/>
</dbReference>
<dbReference type="RefSeq" id="WP_243357641.1">
    <property type="nucleotide sequence ID" value="NZ_JALGBH010000001.1"/>
</dbReference>
<accession>A0ABS9ZRN5</accession>
<comment type="caution">
    <text evidence="2">The sequence shown here is derived from an EMBL/GenBank/DDBJ whole genome shotgun (WGS) entry which is preliminary data.</text>
</comment>
<dbReference type="SUPFAM" id="SSF48452">
    <property type="entry name" value="TPR-like"/>
    <property type="match status" value="1"/>
</dbReference>
<evidence type="ECO:0000313" key="2">
    <source>
        <dbReference type="EMBL" id="MCJ0741242.1"/>
    </source>
</evidence>
<evidence type="ECO:0000259" key="1">
    <source>
        <dbReference type="Pfam" id="PF14322"/>
    </source>
</evidence>
<dbReference type="InterPro" id="IPR033985">
    <property type="entry name" value="SusD-like_N"/>
</dbReference>
<gene>
    <name evidence="2" type="ORF">MMF97_00885</name>
</gene>
<feature type="domain" description="SusD-like N-terminal" evidence="1">
    <location>
        <begin position="26"/>
        <end position="230"/>
    </location>
</feature>
<sequence>MKNRSIKIGILSLGLGMVFFSIGCKKFLDENPDRRTEINTIDKLSQLLVSAYPDRHYFTFAETASDNAEDKSGPLALENNEPFISLYNWNVPEGSDNGTPAEYWNACYRAIANANQALQSIEQNNFGAAANQYKGEALVARAYAEFMLVTFFSDPYEIKGANNGMGVPYPLVPETTTRPTYERGTVASTYAQIRKDLEEGLPLLKGSTYLVPHYHFTEQAAKAFASRFYLFTGEWNKVVTNVNEIYTDGNFKTKIRQYTGELYPLSYDEHRIAYTKAEKSWNLLLASTYSTYQRGKGGAGYARYSFGETVKNYYAANTVFGAPFRNRYGIYSSSPPNYTTNKFNEYFYVTNIQANTGRPYIMAPILTADEALLNRAEAYIRLAKETTDASYYTLAINDLNDFASTRIVNYVQATHGLTIAKAKTYFNVTDDYEAMIQALLQTKRIAFMQEGIRWMDILRHKLAVKHNFIATDGTETFKTLAPGDKRRVFQIPQDAINAGITPNPR</sequence>
<dbReference type="Proteomes" id="UP001165460">
    <property type="component" value="Unassembled WGS sequence"/>
</dbReference>